<feature type="transmembrane region" description="Helical" evidence="2">
    <location>
        <begin position="428"/>
        <end position="447"/>
    </location>
</feature>
<proteinExistence type="predicted"/>
<evidence type="ECO:0000313" key="3">
    <source>
        <dbReference type="EMBL" id="PWQ97706.1"/>
    </source>
</evidence>
<dbReference type="NCBIfam" id="NF008712">
    <property type="entry name" value="PRK11715.1-1"/>
    <property type="match status" value="1"/>
</dbReference>
<dbReference type="InterPro" id="IPR010364">
    <property type="entry name" value="Uncharacterised_IM_CreD"/>
</dbReference>
<feature type="transmembrane region" description="Helical" evidence="2">
    <location>
        <begin position="6"/>
        <end position="28"/>
    </location>
</feature>
<dbReference type="GO" id="GO:0005886">
    <property type="term" value="C:plasma membrane"/>
    <property type="evidence" value="ECO:0007669"/>
    <property type="project" value="TreeGrafter"/>
</dbReference>
<feature type="transmembrane region" description="Helical" evidence="2">
    <location>
        <begin position="480"/>
        <end position="499"/>
    </location>
</feature>
<dbReference type="OrthoDB" id="9791851at2"/>
<reference evidence="3 4" key="1">
    <citation type="submission" date="2018-05" db="EMBL/GenBank/DDBJ databases">
        <title>Leucothrix arctica sp. nov., isolated from Arctic seawater.</title>
        <authorList>
            <person name="Choi A."/>
            <person name="Baek K."/>
        </authorList>
    </citation>
    <scope>NUCLEOTIDE SEQUENCE [LARGE SCALE GENOMIC DNA]</scope>
    <source>
        <strain evidence="3 4">JCM 18388</strain>
    </source>
</reference>
<keyword evidence="2" id="KW-0812">Transmembrane</keyword>
<evidence type="ECO:0000256" key="2">
    <source>
        <dbReference type="SAM" id="Phobius"/>
    </source>
</evidence>
<feature type="transmembrane region" description="Helical" evidence="2">
    <location>
        <begin position="402"/>
        <end position="422"/>
    </location>
</feature>
<feature type="compositionally biased region" description="Polar residues" evidence="1">
    <location>
        <begin position="517"/>
        <end position="530"/>
    </location>
</feature>
<evidence type="ECO:0000313" key="4">
    <source>
        <dbReference type="Proteomes" id="UP000245539"/>
    </source>
</evidence>
<keyword evidence="2" id="KW-1133">Transmembrane helix</keyword>
<dbReference type="PANTHER" id="PTHR30092">
    <property type="entry name" value="INNER MEMBRANE PROTEIN CRED"/>
    <property type="match status" value="1"/>
</dbReference>
<accession>A0A317CGP8</accession>
<dbReference type="AlphaFoldDB" id="A0A317CGP8"/>
<dbReference type="RefSeq" id="WP_109837522.1">
    <property type="nucleotide sequence ID" value="NZ_QGKM01000023.1"/>
</dbReference>
<feature type="transmembrane region" description="Helical" evidence="2">
    <location>
        <begin position="376"/>
        <end position="395"/>
    </location>
</feature>
<protein>
    <submittedName>
        <fullName evidence="3">Cell envelope integrity protein CreD</fullName>
    </submittedName>
</protein>
<gene>
    <name evidence="3" type="ORF">DKW60_10055</name>
</gene>
<feature type="region of interest" description="Disordered" evidence="1">
    <location>
        <begin position="507"/>
        <end position="545"/>
    </location>
</feature>
<feature type="transmembrane region" description="Helical" evidence="2">
    <location>
        <begin position="456"/>
        <end position="474"/>
    </location>
</feature>
<sequence>MEIIFSIFALVVLAAIGVGSVMVLLFFARKMGLISPQTATPAKTEASGDWQATETSPSQGFQLPKLKGISQSLITRFVLVAILSLLMNIPLNMVESVVRERGQLYNSVLNSIASTWGKQQRLSGPTLLIPYTEKFVTENTLTDKDGNERKVNKTSYKQRTAIVLPESLDINSDLKGHERTRGIYKSLVYSADLSLKGHFKRPDIESLSNYIDEIHWEKAWVALGVSDTRAINKVSALRWSDQRLDFEPGTRVTSLIQQGFHAPLSIDKTQSRFEYSLDLNINGSSGFYFEPFAKTTDVKITSDWPHPSFQGSVLPTERSITDNGFEAHWSIPHLARNFPQMWIVETQQFNVHEFSAGVNLFEPISLYSQITRTIKYGILFIALTYITFVIFELGIQKRLHIVQYGVIGLALTMFYLSLLSLAEHIDFMRAYIAAAALISIMISLYAYSAVRSLSRAGLVFVLLSGLYFILYSLLKLEDYALLVGTGLLLLILAVVMYFTRHIGNDKDASENPVTPEVDTQSIDSDANSSDHSPKENRLDTPDSLG</sequence>
<dbReference type="PANTHER" id="PTHR30092:SF0">
    <property type="entry name" value="INNER MEMBRANE PROTEIN CRED"/>
    <property type="match status" value="1"/>
</dbReference>
<dbReference type="Proteomes" id="UP000245539">
    <property type="component" value="Unassembled WGS sequence"/>
</dbReference>
<organism evidence="3 4">
    <name type="scientific">Leucothrix pacifica</name>
    <dbReference type="NCBI Taxonomy" id="1247513"/>
    <lineage>
        <taxon>Bacteria</taxon>
        <taxon>Pseudomonadati</taxon>
        <taxon>Pseudomonadota</taxon>
        <taxon>Gammaproteobacteria</taxon>
        <taxon>Thiotrichales</taxon>
        <taxon>Thiotrichaceae</taxon>
        <taxon>Leucothrix</taxon>
    </lineage>
</organism>
<comment type="caution">
    <text evidence="3">The sequence shown here is derived from an EMBL/GenBank/DDBJ whole genome shotgun (WGS) entry which is preliminary data.</text>
</comment>
<name>A0A317CGP8_9GAMM</name>
<dbReference type="Pfam" id="PF06123">
    <property type="entry name" value="CreD"/>
    <property type="match status" value="1"/>
</dbReference>
<dbReference type="EMBL" id="QGKM01000023">
    <property type="protein sequence ID" value="PWQ97706.1"/>
    <property type="molecule type" value="Genomic_DNA"/>
</dbReference>
<evidence type="ECO:0000256" key="1">
    <source>
        <dbReference type="SAM" id="MobiDB-lite"/>
    </source>
</evidence>
<keyword evidence="4" id="KW-1185">Reference proteome</keyword>
<feature type="transmembrane region" description="Helical" evidence="2">
    <location>
        <begin position="73"/>
        <end position="91"/>
    </location>
</feature>
<keyword evidence="2" id="KW-0472">Membrane</keyword>
<feature type="compositionally biased region" description="Basic and acidic residues" evidence="1">
    <location>
        <begin position="531"/>
        <end position="545"/>
    </location>
</feature>